<dbReference type="Pfam" id="PF01343">
    <property type="entry name" value="Peptidase_S49"/>
    <property type="match status" value="1"/>
</dbReference>
<dbReference type="NCBIfam" id="TIGR00706">
    <property type="entry name" value="SppA_dom"/>
    <property type="match status" value="1"/>
</dbReference>
<feature type="transmembrane region" description="Helical" evidence="6">
    <location>
        <begin position="97"/>
        <end position="117"/>
    </location>
</feature>
<keyword evidence="3" id="KW-0378">Hydrolase</keyword>
<dbReference type="Proteomes" id="UP000824130">
    <property type="component" value="Unassembled WGS sequence"/>
</dbReference>
<evidence type="ECO:0000256" key="4">
    <source>
        <dbReference type="ARBA" id="ARBA00022825"/>
    </source>
</evidence>
<name>A0A9D1N6F5_9FIRM</name>
<keyword evidence="4" id="KW-0720">Serine protease</keyword>
<dbReference type="InterPro" id="IPR047272">
    <property type="entry name" value="S49_SppA_C"/>
</dbReference>
<dbReference type="EMBL" id="DVOB01000055">
    <property type="protein sequence ID" value="HIU95553.1"/>
    <property type="molecule type" value="Genomic_DNA"/>
</dbReference>
<organism evidence="8 9">
    <name type="scientific">Candidatus Allocopromorpha excrementipullorum</name>
    <dbReference type="NCBI Taxonomy" id="2840743"/>
    <lineage>
        <taxon>Bacteria</taxon>
        <taxon>Bacillati</taxon>
        <taxon>Bacillota</taxon>
        <taxon>Clostridia</taxon>
        <taxon>Eubacteriales</taxon>
        <taxon>Eubacteriaceae</taxon>
        <taxon>Eubacteriaceae incertae sedis</taxon>
        <taxon>Candidatus Allocopromorpha</taxon>
    </lineage>
</organism>
<keyword evidence="2" id="KW-0645">Protease</keyword>
<evidence type="ECO:0000256" key="2">
    <source>
        <dbReference type="ARBA" id="ARBA00022670"/>
    </source>
</evidence>
<keyword evidence="6" id="KW-1133">Transmembrane helix</keyword>
<evidence type="ECO:0000256" key="3">
    <source>
        <dbReference type="ARBA" id="ARBA00022801"/>
    </source>
</evidence>
<protein>
    <submittedName>
        <fullName evidence="8">Signal peptide peptidase SppA</fullName>
    </submittedName>
</protein>
<feature type="compositionally biased region" description="Basic and acidic residues" evidence="5">
    <location>
        <begin position="22"/>
        <end position="31"/>
    </location>
</feature>
<dbReference type="GO" id="GO:0008236">
    <property type="term" value="F:serine-type peptidase activity"/>
    <property type="evidence" value="ECO:0007669"/>
    <property type="project" value="UniProtKB-KW"/>
</dbReference>
<evidence type="ECO:0000256" key="6">
    <source>
        <dbReference type="SAM" id="Phobius"/>
    </source>
</evidence>
<feature type="compositionally biased region" description="Basic and acidic residues" evidence="5">
    <location>
        <begin position="1"/>
        <end position="12"/>
    </location>
</feature>
<gene>
    <name evidence="8" type="primary">sppA</name>
    <name evidence="8" type="ORF">IAD25_02420</name>
</gene>
<accession>A0A9D1N6F5</accession>
<feature type="region of interest" description="Disordered" evidence="5">
    <location>
        <begin position="1"/>
        <end position="71"/>
    </location>
</feature>
<evidence type="ECO:0000313" key="8">
    <source>
        <dbReference type="EMBL" id="HIU95553.1"/>
    </source>
</evidence>
<evidence type="ECO:0000256" key="1">
    <source>
        <dbReference type="ARBA" id="ARBA00008683"/>
    </source>
</evidence>
<dbReference type="InterPro" id="IPR029045">
    <property type="entry name" value="ClpP/crotonase-like_dom_sf"/>
</dbReference>
<proteinExistence type="inferred from homology"/>
<keyword evidence="6" id="KW-0812">Transmembrane</keyword>
<evidence type="ECO:0000313" key="9">
    <source>
        <dbReference type="Proteomes" id="UP000824130"/>
    </source>
</evidence>
<dbReference type="Gene3D" id="3.90.226.10">
    <property type="entry name" value="2-enoyl-CoA Hydratase, Chain A, domain 1"/>
    <property type="match status" value="1"/>
</dbReference>
<dbReference type="GO" id="GO:0006508">
    <property type="term" value="P:proteolysis"/>
    <property type="evidence" value="ECO:0007669"/>
    <property type="project" value="UniProtKB-KW"/>
</dbReference>
<feature type="domain" description="Peptidase S49" evidence="7">
    <location>
        <begin position="204"/>
        <end position="350"/>
    </location>
</feature>
<dbReference type="PANTHER" id="PTHR42987">
    <property type="entry name" value="PEPTIDASE S49"/>
    <property type="match status" value="1"/>
</dbReference>
<comment type="similarity">
    <text evidence="1">Belongs to the peptidase S49 family.</text>
</comment>
<reference evidence="8" key="2">
    <citation type="journal article" date="2021" name="PeerJ">
        <title>Extensive microbial diversity within the chicken gut microbiome revealed by metagenomics and culture.</title>
        <authorList>
            <person name="Gilroy R."/>
            <person name="Ravi A."/>
            <person name="Getino M."/>
            <person name="Pursley I."/>
            <person name="Horton D.L."/>
            <person name="Alikhan N.F."/>
            <person name="Baker D."/>
            <person name="Gharbi K."/>
            <person name="Hall N."/>
            <person name="Watson M."/>
            <person name="Adriaenssens E.M."/>
            <person name="Foster-Nyarko E."/>
            <person name="Jarju S."/>
            <person name="Secka A."/>
            <person name="Antonio M."/>
            <person name="Oren A."/>
            <person name="Chaudhuri R.R."/>
            <person name="La Ragione R."/>
            <person name="Hildebrand F."/>
            <person name="Pallen M.J."/>
        </authorList>
    </citation>
    <scope>NUCLEOTIDE SEQUENCE</scope>
    <source>
        <strain evidence="8">ChiSjej4B22-8349</strain>
    </source>
</reference>
<dbReference type="PANTHER" id="PTHR42987:SF7">
    <property type="entry name" value="SIGNAL PEPTIDE PEPTIDASE SPPA-RELATED"/>
    <property type="match status" value="1"/>
</dbReference>
<keyword evidence="6" id="KW-0472">Membrane</keyword>
<evidence type="ECO:0000259" key="7">
    <source>
        <dbReference type="Pfam" id="PF01343"/>
    </source>
</evidence>
<dbReference type="AlphaFoldDB" id="A0A9D1N6F5"/>
<comment type="caution">
    <text evidence="8">The sequence shown here is derived from an EMBL/GenBank/DDBJ whole genome shotgun (WGS) entry which is preliminary data.</text>
</comment>
<dbReference type="Gene3D" id="6.20.330.10">
    <property type="match status" value="1"/>
</dbReference>
<sequence length="415" mass="44095">MNNGNFDDRNRITGDGGPENQETPRARDVWHKKLYGTEGRGKTGGAGQAASEKDAAGQAATGQTGYAGGSAGSGQTVGGTVYYGGAPTGITGGKKTMLILACILAGLILLGILSVLVRGDSGQYGAGELSGAADVSGDHIGVLYVEGTISEDSGTYSQAYAMDAVQGMMDNSDNRGLMLFVNTPGGGVYESDELHLKIREYQETTGRPVYAYFASQATSGGYYISASADKIVANRNCWTGSIGVTIGTLYDISGLLERYGIQTETITSGANKAMGDITAPMTAEQRAIFQSLVDESYAQFVSIVADGRGLSEEYVRSISDGRIYTAQQAQQIDLVDDVVDTYEDAVEDMVYEYGLEDCDIREFQYVPETSLFSGLIQSVDRLSEALAGSSDISALESLMEDSGQVELQYMFQDLR</sequence>
<dbReference type="CDD" id="cd07023">
    <property type="entry name" value="S49_Sppa_N_C"/>
    <property type="match status" value="1"/>
</dbReference>
<reference evidence="8" key="1">
    <citation type="submission" date="2020-10" db="EMBL/GenBank/DDBJ databases">
        <authorList>
            <person name="Gilroy R."/>
        </authorList>
    </citation>
    <scope>NUCLEOTIDE SEQUENCE</scope>
    <source>
        <strain evidence="8">ChiSjej4B22-8349</strain>
    </source>
</reference>
<evidence type="ECO:0000256" key="5">
    <source>
        <dbReference type="SAM" id="MobiDB-lite"/>
    </source>
</evidence>
<dbReference type="InterPro" id="IPR002142">
    <property type="entry name" value="Peptidase_S49"/>
</dbReference>
<dbReference type="InterPro" id="IPR004635">
    <property type="entry name" value="Pept_S49_SppA"/>
</dbReference>
<dbReference type="SUPFAM" id="SSF52096">
    <property type="entry name" value="ClpP/crotonase"/>
    <property type="match status" value="1"/>
</dbReference>